<proteinExistence type="predicted"/>
<accession>A0A932R1R8</accession>
<keyword evidence="1" id="KW-0812">Transmembrane</keyword>
<protein>
    <submittedName>
        <fullName evidence="2">Uncharacterized protein</fullName>
    </submittedName>
</protein>
<organism evidence="2 3">
    <name type="scientific">Candidatus Sungiibacteriota bacterium</name>
    <dbReference type="NCBI Taxonomy" id="2750080"/>
    <lineage>
        <taxon>Bacteria</taxon>
        <taxon>Candidatus Sungiibacteriota</taxon>
    </lineage>
</organism>
<keyword evidence="1" id="KW-1133">Transmembrane helix</keyword>
<sequence>MAKKSARKSGKKPGIKPAVLAFLLVPPAIYAVHVVTLFVLDTFWGDNLMLYQFMHESRRQAVLQILSDGWCALPVFYAVGLPLWAEAFLLSRFLDWRGVLPAAAVGALTSLLLTLLSVGKSASAIIPFVLSGFLMAGVFGWIAQRTNLYKRR</sequence>
<gene>
    <name evidence="2" type="ORF">HY221_02085</name>
</gene>
<feature type="transmembrane region" description="Helical" evidence="1">
    <location>
        <begin position="124"/>
        <end position="143"/>
    </location>
</feature>
<evidence type="ECO:0000313" key="2">
    <source>
        <dbReference type="EMBL" id="MBI3631102.1"/>
    </source>
</evidence>
<keyword evidence="1" id="KW-0472">Membrane</keyword>
<feature type="transmembrane region" description="Helical" evidence="1">
    <location>
        <begin position="20"/>
        <end position="40"/>
    </location>
</feature>
<evidence type="ECO:0000313" key="3">
    <source>
        <dbReference type="Proteomes" id="UP000753196"/>
    </source>
</evidence>
<name>A0A932R1R8_9BACT</name>
<comment type="caution">
    <text evidence="2">The sequence shown here is derived from an EMBL/GenBank/DDBJ whole genome shotgun (WGS) entry which is preliminary data.</text>
</comment>
<feature type="transmembrane region" description="Helical" evidence="1">
    <location>
        <begin position="60"/>
        <end position="84"/>
    </location>
</feature>
<reference evidence="2" key="1">
    <citation type="submission" date="2020-07" db="EMBL/GenBank/DDBJ databases">
        <title>Huge and variable diversity of episymbiotic CPR bacteria and DPANN archaea in groundwater ecosystems.</title>
        <authorList>
            <person name="He C.Y."/>
            <person name="Keren R."/>
            <person name="Whittaker M."/>
            <person name="Farag I.F."/>
            <person name="Doudna J."/>
            <person name="Cate J.H.D."/>
            <person name="Banfield J.F."/>
        </authorList>
    </citation>
    <scope>NUCLEOTIDE SEQUENCE</scope>
    <source>
        <strain evidence="2">NC_groundwater_973_Pr1_S-0.2um_54_13</strain>
    </source>
</reference>
<dbReference type="AlphaFoldDB" id="A0A932R1R8"/>
<feature type="transmembrane region" description="Helical" evidence="1">
    <location>
        <begin position="96"/>
        <end position="118"/>
    </location>
</feature>
<evidence type="ECO:0000256" key="1">
    <source>
        <dbReference type="SAM" id="Phobius"/>
    </source>
</evidence>
<dbReference type="EMBL" id="JACQCR010000046">
    <property type="protein sequence ID" value="MBI3631102.1"/>
    <property type="molecule type" value="Genomic_DNA"/>
</dbReference>
<dbReference type="Proteomes" id="UP000753196">
    <property type="component" value="Unassembled WGS sequence"/>
</dbReference>